<proteinExistence type="predicted"/>
<dbReference type="OrthoDB" id="9769132at2"/>
<reference evidence="2 3" key="1">
    <citation type="journal article" date="2018" name="Syst. Appl. Microbiol.">
        <title>Ereboglobus luteus gen. nov. sp. nov. from cockroach guts, and new insights into the oxygen relationship of the genera Opitutus and Didymococcus (Verrucomicrobia: Opitutaceae).</title>
        <authorList>
            <person name="Tegtmeier D."/>
            <person name="Belitz A."/>
            <person name="Radek R."/>
            <person name="Heimerl T."/>
            <person name="Brune A."/>
        </authorList>
    </citation>
    <scope>NUCLEOTIDE SEQUENCE [LARGE SCALE GENOMIC DNA]</scope>
    <source>
        <strain evidence="2 3">Ho45</strain>
    </source>
</reference>
<dbReference type="Proteomes" id="UP000244896">
    <property type="component" value="Chromosome"/>
</dbReference>
<dbReference type="InterPro" id="IPR052336">
    <property type="entry name" value="MlaD_Phospholipid_Transporter"/>
</dbReference>
<dbReference type="RefSeq" id="WP_108824666.1">
    <property type="nucleotide sequence ID" value="NZ_CP023004.1"/>
</dbReference>
<sequence length="273" mass="28276">MAGVTIGAVTAVRINNGRAEAVLSIKKEVPIHKDCVATIATSGLIGSNYISLDLGSPASGIVAPGDTLRTHEVPDFNKIMSDLGELGADIKVAVGKIGAAFSDNPDGSPGLITNVNNLVNENRANLNSSIANLNEITEKIRAGDGTLAKLINDPAAYDQLLAAVTEIKNAATEAKGFIGETQTIIADVKSGRGAIGTLIYDEATAQNLKVAVKNISDITNKMNSDESSFGQLITNDNLVRDAKATLRKVDRAMDGFSDSGPITAVGVVASGLF</sequence>
<organism evidence="2 3">
    <name type="scientific">Ereboglobus luteus</name>
    <dbReference type="NCBI Taxonomy" id="1796921"/>
    <lineage>
        <taxon>Bacteria</taxon>
        <taxon>Pseudomonadati</taxon>
        <taxon>Verrucomicrobiota</taxon>
        <taxon>Opitutia</taxon>
        <taxon>Opitutales</taxon>
        <taxon>Opitutaceae</taxon>
        <taxon>Ereboglobus</taxon>
    </lineage>
</organism>
<protein>
    <recommendedName>
        <fullName evidence="1">Mce/MlaD domain-containing protein</fullName>
    </recommendedName>
</protein>
<dbReference type="AlphaFoldDB" id="A0A2U8E236"/>
<feature type="domain" description="Mce/MlaD" evidence="1">
    <location>
        <begin position="1"/>
        <end position="54"/>
    </location>
</feature>
<evidence type="ECO:0000313" key="3">
    <source>
        <dbReference type="Proteomes" id="UP000244896"/>
    </source>
</evidence>
<name>A0A2U8E236_9BACT</name>
<dbReference type="PANTHER" id="PTHR33371">
    <property type="entry name" value="INTERMEMBRANE PHOSPHOLIPID TRANSPORT SYSTEM BINDING PROTEIN MLAD-RELATED"/>
    <property type="match status" value="1"/>
</dbReference>
<evidence type="ECO:0000313" key="2">
    <source>
        <dbReference type="EMBL" id="AWI08855.1"/>
    </source>
</evidence>
<gene>
    <name evidence="2" type="ORF">CKA38_05950</name>
</gene>
<dbReference type="PANTHER" id="PTHR33371:SF4">
    <property type="entry name" value="INTERMEMBRANE PHOSPHOLIPID TRANSPORT SYSTEM BINDING PROTEIN MLAD"/>
    <property type="match status" value="1"/>
</dbReference>
<keyword evidence="3" id="KW-1185">Reference proteome</keyword>
<dbReference type="Pfam" id="PF02470">
    <property type="entry name" value="MlaD"/>
    <property type="match status" value="1"/>
</dbReference>
<dbReference type="KEGG" id="elut:CKA38_05950"/>
<evidence type="ECO:0000259" key="1">
    <source>
        <dbReference type="Pfam" id="PF02470"/>
    </source>
</evidence>
<accession>A0A2U8E236</accession>
<dbReference type="InterPro" id="IPR003399">
    <property type="entry name" value="Mce/MlaD"/>
</dbReference>
<dbReference type="EMBL" id="CP023004">
    <property type="protein sequence ID" value="AWI08855.1"/>
    <property type="molecule type" value="Genomic_DNA"/>
</dbReference>